<dbReference type="InterPro" id="IPR007410">
    <property type="entry name" value="LpqE-like"/>
</dbReference>
<keyword evidence="1" id="KW-0732">Signal</keyword>
<dbReference type="Gene3D" id="2.60.40.1890">
    <property type="entry name" value="PCu(A)C copper chaperone"/>
    <property type="match status" value="1"/>
</dbReference>
<accession>A0ABW8CBR7</accession>
<feature type="chain" id="PRO_5046324047" evidence="1">
    <location>
        <begin position="24"/>
        <end position="160"/>
    </location>
</feature>
<evidence type="ECO:0000313" key="3">
    <source>
        <dbReference type="Proteomes" id="UP001614394"/>
    </source>
</evidence>
<feature type="signal peptide" evidence="1">
    <location>
        <begin position="1"/>
        <end position="23"/>
    </location>
</feature>
<comment type="caution">
    <text evidence="2">The sequence shown here is derived from an EMBL/GenBank/DDBJ whole genome shotgun (WGS) entry which is preliminary data.</text>
</comment>
<keyword evidence="3" id="KW-1185">Reference proteome</keyword>
<organism evidence="2 3">
    <name type="scientific">Streptomyces fildesensis</name>
    <dbReference type="NCBI Taxonomy" id="375757"/>
    <lineage>
        <taxon>Bacteria</taxon>
        <taxon>Bacillati</taxon>
        <taxon>Actinomycetota</taxon>
        <taxon>Actinomycetes</taxon>
        <taxon>Kitasatosporales</taxon>
        <taxon>Streptomycetaceae</taxon>
        <taxon>Streptomyces</taxon>
    </lineage>
</organism>
<dbReference type="RefSeq" id="WP_399653542.1">
    <property type="nucleotide sequence ID" value="NZ_JBITYG010000008.1"/>
</dbReference>
<dbReference type="SUPFAM" id="SSF110087">
    <property type="entry name" value="DR1885-like metal-binding protein"/>
    <property type="match status" value="1"/>
</dbReference>
<dbReference type="Pfam" id="PF04314">
    <property type="entry name" value="PCuAC"/>
    <property type="match status" value="1"/>
</dbReference>
<gene>
    <name evidence="2" type="ORF">ACIGXA_25515</name>
</gene>
<dbReference type="InterPro" id="IPR036182">
    <property type="entry name" value="PCuAC_sf"/>
</dbReference>
<dbReference type="EMBL" id="JBITYG010000008">
    <property type="protein sequence ID" value="MFI9103880.1"/>
    <property type="molecule type" value="Genomic_DNA"/>
</dbReference>
<protein>
    <submittedName>
        <fullName evidence="2">Copper chaperone PCu(A)C</fullName>
    </submittedName>
</protein>
<reference evidence="2 3" key="1">
    <citation type="submission" date="2024-10" db="EMBL/GenBank/DDBJ databases">
        <title>The Natural Products Discovery Center: Release of the First 8490 Sequenced Strains for Exploring Actinobacteria Biosynthetic Diversity.</title>
        <authorList>
            <person name="Kalkreuter E."/>
            <person name="Kautsar S.A."/>
            <person name="Yang D."/>
            <person name="Bader C.D."/>
            <person name="Teijaro C.N."/>
            <person name="Fluegel L."/>
            <person name="Davis C.M."/>
            <person name="Simpson J.R."/>
            <person name="Lauterbach L."/>
            <person name="Steele A.D."/>
            <person name="Gui C."/>
            <person name="Meng S."/>
            <person name="Li G."/>
            <person name="Viehrig K."/>
            <person name="Ye F."/>
            <person name="Su P."/>
            <person name="Kiefer A.F."/>
            <person name="Nichols A."/>
            <person name="Cepeda A.J."/>
            <person name="Yan W."/>
            <person name="Fan B."/>
            <person name="Jiang Y."/>
            <person name="Adhikari A."/>
            <person name="Zheng C.-J."/>
            <person name="Schuster L."/>
            <person name="Cowan T.M."/>
            <person name="Smanski M.J."/>
            <person name="Chevrette M.G."/>
            <person name="De Carvalho L.P.S."/>
            <person name="Shen B."/>
        </authorList>
    </citation>
    <scope>NUCLEOTIDE SEQUENCE [LARGE SCALE GENOMIC DNA]</scope>
    <source>
        <strain evidence="2 3">NPDC053399</strain>
    </source>
</reference>
<dbReference type="PROSITE" id="PS51257">
    <property type="entry name" value="PROKAR_LIPOPROTEIN"/>
    <property type="match status" value="1"/>
</dbReference>
<name>A0ABW8CBR7_9ACTN</name>
<dbReference type="Proteomes" id="UP001614394">
    <property type="component" value="Unassembled WGS sequence"/>
</dbReference>
<dbReference type="PANTHER" id="PTHR36302:SF1">
    <property type="entry name" value="COPPER CHAPERONE PCU(A)C"/>
    <property type="match status" value="1"/>
</dbReference>
<proteinExistence type="predicted"/>
<sequence length="160" mass="16408">MRRRGPARALIATVALAGSLALAGCSSASDASAHAGAKGPKLSVSGAYIPQPVMADMAAGYFTVTNTGDTDAELTSVSSDLAADITMHTTTDNRMRKVNSLTVPAGGRLTLSSGGNHLMLMELTHKPVAGDKVSMELHFATTGPIGVTVPVEPTGYRPKD</sequence>
<dbReference type="PANTHER" id="PTHR36302">
    <property type="entry name" value="BLR7088 PROTEIN"/>
    <property type="match status" value="1"/>
</dbReference>
<dbReference type="InterPro" id="IPR058248">
    <property type="entry name" value="Lxx211020-like"/>
</dbReference>
<evidence type="ECO:0000313" key="2">
    <source>
        <dbReference type="EMBL" id="MFI9103880.1"/>
    </source>
</evidence>
<evidence type="ECO:0000256" key="1">
    <source>
        <dbReference type="SAM" id="SignalP"/>
    </source>
</evidence>